<keyword evidence="6" id="KW-0812">Transmembrane</keyword>
<keyword evidence="3" id="KW-0998">Cell outer membrane</keyword>
<dbReference type="RefSeq" id="WP_073086096.1">
    <property type="nucleotide sequence ID" value="NZ_FRBL01000010.1"/>
</dbReference>
<sequence length="425" mass="43423">MSFDLLESAKNLFNGNVISQASAQLGESEGGIQQALSAIIPTVLTGLLHKTESTGDVGGLLNLVKGAASDASPAALGSALQGGAGTLLSKGTDLLRSLFGDKVGAIATTLAGYAGIKESSATTLLQSAAPATLGTVGQYAIQNNLNAGGFAAFLNSQKDKILNAVPGGVNLAGILGLGSLSAIGSKLSGLAGSFGNAVGGAATSTVNTVKQAGNGKWIWSLLLILVAIILLWYLMKGCGGNKNNDVVTDSITTSQLADSAVAPVPATTEVTRESIQVSLPDGTVLNAYKGGIEDQLVNFLKDDSKAAGKDVWFDFDNLNFKTGSAEITEESKVQLSNLAAILKAFPKTKIKVGGYTDKTGDAAINKKLSQDRADAVVNGLKALNADAAQLLGAEGYGAEFAKAAADAPDEERKKDRHISVSVREK</sequence>
<dbReference type="GO" id="GO:0009279">
    <property type="term" value="C:cell outer membrane"/>
    <property type="evidence" value="ECO:0007669"/>
    <property type="project" value="UniProtKB-SubCell"/>
</dbReference>
<name>A0A1M7KUX7_9BACT</name>
<dbReference type="Gene3D" id="3.30.1330.60">
    <property type="entry name" value="OmpA-like domain"/>
    <property type="match status" value="1"/>
</dbReference>
<dbReference type="InterPro" id="IPR050330">
    <property type="entry name" value="Bact_OuterMem_StrucFunc"/>
</dbReference>
<dbReference type="InterPro" id="IPR006665">
    <property type="entry name" value="OmpA-like"/>
</dbReference>
<reference evidence="8 9" key="1">
    <citation type="submission" date="2016-11" db="EMBL/GenBank/DDBJ databases">
        <authorList>
            <person name="Jaros S."/>
            <person name="Januszkiewicz K."/>
            <person name="Wedrychowicz H."/>
        </authorList>
    </citation>
    <scope>NUCLEOTIDE SEQUENCE [LARGE SCALE GENOMIC DNA]</scope>
    <source>
        <strain evidence="8 9">DSM 27406</strain>
    </source>
</reference>
<dbReference type="PRINTS" id="PR01021">
    <property type="entry name" value="OMPADOMAIN"/>
</dbReference>
<evidence type="ECO:0000256" key="6">
    <source>
        <dbReference type="SAM" id="Phobius"/>
    </source>
</evidence>
<evidence type="ECO:0000313" key="9">
    <source>
        <dbReference type="Proteomes" id="UP000184420"/>
    </source>
</evidence>
<dbReference type="STRING" id="1419482.SAMN05444266_11018"/>
<accession>A0A1M7KUX7</accession>
<evidence type="ECO:0000313" key="8">
    <source>
        <dbReference type="EMBL" id="SHM69294.1"/>
    </source>
</evidence>
<evidence type="ECO:0000256" key="4">
    <source>
        <dbReference type="PROSITE-ProRule" id="PRU00473"/>
    </source>
</evidence>
<evidence type="ECO:0000256" key="5">
    <source>
        <dbReference type="SAM" id="MobiDB-lite"/>
    </source>
</evidence>
<dbReference type="InterPro" id="IPR036737">
    <property type="entry name" value="OmpA-like_sf"/>
</dbReference>
<evidence type="ECO:0000256" key="3">
    <source>
        <dbReference type="ARBA" id="ARBA00023237"/>
    </source>
</evidence>
<dbReference type="Proteomes" id="UP000184420">
    <property type="component" value="Unassembled WGS sequence"/>
</dbReference>
<dbReference type="SUPFAM" id="SSF103088">
    <property type="entry name" value="OmpA-like"/>
    <property type="match status" value="1"/>
</dbReference>
<feature type="region of interest" description="Disordered" evidence="5">
    <location>
        <begin position="403"/>
        <end position="425"/>
    </location>
</feature>
<evidence type="ECO:0000256" key="1">
    <source>
        <dbReference type="ARBA" id="ARBA00004442"/>
    </source>
</evidence>
<dbReference type="InterPro" id="IPR009282">
    <property type="entry name" value="DUF937"/>
</dbReference>
<keyword evidence="2 4" id="KW-0472">Membrane</keyword>
<comment type="subcellular location">
    <subcellularLocation>
        <location evidence="1">Cell outer membrane</location>
    </subcellularLocation>
</comment>
<dbReference type="PROSITE" id="PS51123">
    <property type="entry name" value="OMPA_2"/>
    <property type="match status" value="1"/>
</dbReference>
<dbReference type="EMBL" id="FRBL01000010">
    <property type="protein sequence ID" value="SHM69294.1"/>
    <property type="molecule type" value="Genomic_DNA"/>
</dbReference>
<feature type="transmembrane region" description="Helical" evidence="6">
    <location>
        <begin position="217"/>
        <end position="235"/>
    </location>
</feature>
<protein>
    <recommendedName>
        <fullName evidence="7">OmpA-like domain-containing protein</fullName>
    </recommendedName>
</protein>
<keyword evidence="9" id="KW-1185">Reference proteome</keyword>
<evidence type="ECO:0000256" key="2">
    <source>
        <dbReference type="ARBA" id="ARBA00023136"/>
    </source>
</evidence>
<dbReference type="PANTHER" id="PTHR30329">
    <property type="entry name" value="STATOR ELEMENT OF FLAGELLAR MOTOR COMPLEX"/>
    <property type="match status" value="1"/>
</dbReference>
<dbReference type="InterPro" id="IPR006664">
    <property type="entry name" value="OMP_bac"/>
</dbReference>
<proteinExistence type="predicted"/>
<evidence type="ECO:0000259" key="7">
    <source>
        <dbReference type="PROSITE" id="PS51123"/>
    </source>
</evidence>
<gene>
    <name evidence="8" type="ORF">SAMN05444266_11018</name>
</gene>
<dbReference type="AlphaFoldDB" id="A0A1M7KUX7"/>
<dbReference type="CDD" id="cd07185">
    <property type="entry name" value="OmpA_C-like"/>
    <property type="match status" value="1"/>
</dbReference>
<organism evidence="8 9">
    <name type="scientific">Chitinophaga jiangningensis</name>
    <dbReference type="NCBI Taxonomy" id="1419482"/>
    <lineage>
        <taxon>Bacteria</taxon>
        <taxon>Pseudomonadati</taxon>
        <taxon>Bacteroidota</taxon>
        <taxon>Chitinophagia</taxon>
        <taxon>Chitinophagales</taxon>
        <taxon>Chitinophagaceae</taxon>
        <taxon>Chitinophaga</taxon>
    </lineage>
</organism>
<dbReference type="PANTHER" id="PTHR30329:SF21">
    <property type="entry name" value="LIPOPROTEIN YIAD-RELATED"/>
    <property type="match status" value="1"/>
</dbReference>
<keyword evidence="6" id="KW-1133">Transmembrane helix</keyword>
<feature type="domain" description="OmpA-like" evidence="7">
    <location>
        <begin position="307"/>
        <end position="425"/>
    </location>
</feature>
<dbReference type="OrthoDB" id="9782229at2"/>
<dbReference type="Pfam" id="PF06078">
    <property type="entry name" value="DUF937"/>
    <property type="match status" value="1"/>
</dbReference>
<dbReference type="Pfam" id="PF00691">
    <property type="entry name" value="OmpA"/>
    <property type="match status" value="1"/>
</dbReference>